<evidence type="ECO:0000313" key="13">
    <source>
        <dbReference type="EMBL" id="CAD6492163.1"/>
    </source>
</evidence>
<sequence length="378" mass="42337">MNSRRRLLFLWIGFTVLMVVAGEAAGRMIGVEFLGMIVMFAFISLLALSVYFYSDRILLRWYHAEGVKNDVYPSLHEIIAKLSKKMELPIPRVYVVDSPMPNTFTLGRNTEHSSIVVTDGLMELLDHGEIEAVLAHELAHIKEGGTPVAGEVGILAGFLTALASVAFWASIFTGFGQEDDPAPNLIRFFVTALVAPPAATIIQVVMSRSREYMADEKSASIHGKGDELASALQRIDNKLKTEDSYSFGVNPSHAHLFIVNPFHGNEFRLMDISLPTYYSLFCTHPQTGERVRRLKKTERDDEPMRSSGEYEIRGLIKPFFFSSIAYISVLFAIIVIDTFSMKDFVFARALIISVVYLGILLLLFAFMSLTFRSKLKTV</sequence>
<evidence type="ECO:0000256" key="11">
    <source>
        <dbReference type="SAM" id="Phobius"/>
    </source>
</evidence>
<evidence type="ECO:0000256" key="4">
    <source>
        <dbReference type="ARBA" id="ARBA00022723"/>
    </source>
</evidence>
<dbReference type="Proteomes" id="UP000634805">
    <property type="component" value="Unassembled WGS sequence"/>
</dbReference>
<feature type="transmembrane region" description="Helical" evidence="11">
    <location>
        <begin position="185"/>
        <end position="206"/>
    </location>
</feature>
<keyword evidence="4" id="KW-0479">Metal-binding</keyword>
<gene>
    <name evidence="13" type="primary">htpX_1</name>
    <name evidence="13" type="ORF">EMLJLAPB_00220</name>
</gene>
<reference evidence="13" key="1">
    <citation type="submission" date="2020-10" db="EMBL/GenBank/DDBJ databases">
        <authorList>
            <person name="Hahn C.J."/>
            <person name="Laso-Perez R."/>
            <person name="Vulcano F."/>
            <person name="Vaziourakis K.-M."/>
            <person name="Stokke R."/>
            <person name="Steen I.H."/>
            <person name="Teske A."/>
            <person name="Boetius A."/>
            <person name="Liebeke M."/>
            <person name="Amann R."/>
            <person name="Knittel K."/>
        </authorList>
    </citation>
    <scope>NUCLEOTIDE SEQUENCE</scope>
    <source>
        <strain evidence="13">Gfbio:e3339647-f889-4370-9287-4fb5cb688e4c:AG392D22_GoMArc1</strain>
    </source>
</reference>
<dbReference type="InterPro" id="IPR050083">
    <property type="entry name" value="HtpX_protease"/>
</dbReference>
<keyword evidence="6 10" id="KW-0862">Zinc</keyword>
<evidence type="ECO:0000256" key="1">
    <source>
        <dbReference type="ARBA" id="ARBA00022475"/>
    </source>
</evidence>
<dbReference type="GO" id="GO:0004222">
    <property type="term" value="F:metalloendopeptidase activity"/>
    <property type="evidence" value="ECO:0007669"/>
    <property type="project" value="InterPro"/>
</dbReference>
<dbReference type="Gene3D" id="3.30.2010.10">
    <property type="entry name" value="Metalloproteases ('zincins'), catalytic domain"/>
    <property type="match status" value="1"/>
</dbReference>
<evidence type="ECO:0000256" key="7">
    <source>
        <dbReference type="ARBA" id="ARBA00022989"/>
    </source>
</evidence>
<evidence type="ECO:0000313" key="14">
    <source>
        <dbReference type="Proteomes" id="UP000634805"/>
    </source>
</evidence>
<feature type="transmembrane region" description="Helical" evidence="11">
    <location>
        <begin position="319"/>
        <end position="339"/>
    </location>
</feature>
<feature type="domain" description="Peptidase M48" evidence="12">
    <location>
        <begin position="74"/>
        <end position="297"/>
    </location>
</feature>
<dbReference type="PANTHER" id="PTHR43221">
    <property type="entry name" value="PROTEASE HTPX"/>
    <property type="match status" value="1"/>
</dbReference>
<keyword evidence="1" id="KW-1003">Cell membrane</keyword>
<dbReference type="GO" id="GO:0046872">
    <property type="term" value="F:metal ion binding"/>
    <property type="evidence" value="ECO:0007669"/>
    <property type="project" value="UniProtKB-KW"/>
</dbReference>
<dbReference type="InterPro" id="IPR001915">
    <property type="entry name" value="Peptidase_M48"/>
</dbReference>
<keyword evidence="8 10" id="KW-0482">Metalloprotease</keyword>
<keyword evidence="2 10" id="KW-0645">Protease</keyword>
<evidence type="ECO:0000256" key="8">
    <source>
        <dbReference type="ARBA" id="ARBA00023049"/>
    </source>
</evidence>
<keyword evidence="3 11" id="KW-0812">Transmembrane</keyword>
<evidence type="ECO:0000256" key="2">
    <source>
        <dbReference type="ARBA" id="ARBA00022670"/>
    </source>
</evidence>
<proteinExistence type="inferred from homology"/>
<keyword evidence="9 11" id="KW-0472">Membrane</keyword>
<evidence type="ECO:0000259" key="12">
    <source>
        <dbReference type="Pfam" id="PF01435"/>
    </source>
</evidence>
<comment type="caution">
    <text evidence="13">The sequence shown here is derived from an EMBL/GenBank/DDBJ whole genome shotgun (WGS) entry which is preliminary data.</text>
</comment>
<dbReference type="EMBL" id="CAJHIS010000004">
    <property type="protein sequence ID" value="CAD6492163.1"/>
    <property type="molecule type" value="Genomic_DNA"/>
</dbReference>
<organism evidence="13 14">
    <name type="scientific">Candidatus Argoarchaeum ethanivorans</name>
    <dbReference type="NCBI Taxonomy" id="2608793"/>
    <lineage>
        <taxon>Archaea</taxon>
        <taxon>Methanobacteriati</taxon>
        <taxon>Methanobacteriota</taxon>
        <taxon>Stenosarchaea group</taxon>
        <taxon>Methanomicrobia</taxon>
        <taxon>Methanosarcinales</taxon>
        <taxon>Methanosarcinales incertae sedis</taxon>
        <taxon>GOM Arc I cluster</taxon>
        <taxon>Candidatus Argoarchaeum</taxon>
    </lineage>
</organism>
<comment type="similarity">
    <text evidence="10">Belongs to the peptidase M48 family.</text>
</comment>
<keyword evidence="7 11" id="KW-1133">Transmembrane helix</keyword>
<comment type="cofactor">
    <cofactor evidence="10">
        <name>Zn(2+)</name>
        <dbReference type="ChEBI" id="CHEBI:29105"/>
    </cofactor>
    <text evidence="10">Binds 1 zinc ion per subunit.</text>
</comment>
<evidence type="ECO:0000256" key="5">
    <source>
        <dbReference type="ARBA" id="ARBA00022801"/>
    </source>
</evidence>
<accession>A0A811T971</accession>
<name>A0A811T971_9EURY</name>
<keyword evidence="5 10" id="KW-0378">Hydrolase</keyword>
<dbReference type="PANTHER" id="PTHR43221:SF2">
    <property type="entry name" value="PROTEASE HTPX HOMOLOG"/>
    <property type="match status" value="1"/>
</dbReference>
<feature type="transmembrane region" description="Helical" evidence="11">
    <location>
        <begin position="345"/>
        <end position="366"/>
    </location>
</feature>
<evidence type="ECO:0000256" key="10">
    <source>
        <dbReference type="RuleBase" id="RU003983"/>
    </source>
</evidence>
<feature type="transmembrane region" description="Helical" evidence="11">
    <location>
        <begin position="31"/>
        <end position="53"/>
    </location>
</feature>
<evidence type="ECO:0000256" key="3">
    <source>
        <dbReference type="ARBA" id="ARBA00022692"/>
    </source>
</evidence>
<evidence type="ECO:0000256" key="6">
    <source>
        <dbReference type="ARBA" id="ARBA00022833"/>
    </source>
</evidence>
<dbReference type="Pfam" id="PF01435">
    <property type="entry name" value="Peptidase_M48"/>
    <property type="match status" value="1"/>
</dbReference>
<protein>
    <submittedName>
        <fullName evidence="13">Protease HtpX</fullName>
        <ecNumber evidence="13">3.4.24.-</ecNumber>
    </submittedName>
</protein>
<dbReference type="AlphaFoldDB" id="A0A811T971"/>
<feature type="transmembrane region" description="Helical" evidence="11">
    <location>
        <begin position="152"/>
        <end position="173"/>
    </location>
</feature>
<dbReference type="EC" id="3.4.24.-" evidence="13"/>
<evidence type="ECO:0000256" key="9">
    <source>
        <dbReference type="ARBA" id="ARBA00023136"/>
    </source>
</evidence>
<dbReference type="GO" id="GO:0006508">
    <property type="term" value="P:proteolysis"/>
    <property type="evidence" value="ECO:0007669"/>
    <property type="project" value="UniProtKB-KW"/>
</dbReference>